<dbReference type="EMBL" id="DMAN01000037">
    <property type="protein sequence ID" value="HAE25860.1"/>
    <property type="molecule type" value="Genomic_DNA"/>
</dbReference>
<organism evidence="2 3">
    <name type="scientific">Hyphomonas adhaerens</name>
    <dbReference type="NCBI Taxonomy" id="81029"/>
    <lineage>
        <taxon>Bacteria</taxon>
        <taxon>Pseudomonadati</taxon>
        <taxon>Pseudomonadota</taxon>
        <taxon>Alphaproteobacteria</taxon>
        <taxon>Hyphomonadales</taxon>
        <taxon>Hyphomonadaceae</taxon>
        <taxon>Hyphomonas</taxon>
    </lineage>
</organism>
<dbReference type="AlphaFoldDB" id="A0A3B9GTR3"/>
<evidence type="ECO:0000313" key="3">
    <source>
        <dbReference type="Proteomes" id="UP000259610"/>
    </source>
</evidence>
<name>A0A3B9GTR3_9PROT</name>
<dbReference type="SUPFAM" id="SSF52540">
    <property type="entry name" value="P-loop containing nucleoside triphosphate hydrolases"/>
    <property type="match status" value="1"/>
</dbReference>
<reference evidence="2 3" key="1">
    <citation type="journal article" date="2018" name="Nat. Biotechnol.">
        <title>A standardized bacterial taxonomy based on genome phylogeny substantially revises the tree of life.</title>
        <authorList>
            <person name="Parks D.H."/>
            <person name="Chuvochina M."/>
            <person name="Waite D.W."/>
            <person name="Rinke C."/>
            <person name="Skarshewski A."/>
            <person name="Chaumeil P.A."/>
            <person name="Hugenholtz P."/>
        </authorList>
    </citation>
    <scope>NUCLEOTIDE SEQUENCE [LARGE SCALE GENOMIC DNA]</scope>
    <source>
        <strain evidence="2">UBA8733</strain>
    </source>
</reference>
<comment type="caution">
    <text evidence="2">The sequence shown here is derived from an EMBL/GenBank/DDBJ whole genome shotgun (WGS) entry which is preliminary data.</text>
</comment>
<dbReference type="InterPro" id="IPR011646">
    <property type="entry name" value="KAP_P-loop"/>
</dbReference>
<sequence length="604" mass="66404">MTDANAGLKAALVDYVRLEHAPHYAVLVTGPWGIGKTYVVRRCLDEAKLENGYYYVSLFGAETKSDIDAAIFKAVHPAMTGKAARVGGAVLKSVLKFGGVESDLSLEKILDGIKGGLYVFDDLERAELSIGAILGYINEFVEHDDCRIVLIANTDHKMDEDEVFRTQREKLVGRTLKVQSALADAYNFFLTKITDPDARAVLERSTETVLGIYEGSQAENLRVLQQSLWDFERLYRLLAPEHKAEADIVDRLLRLMLGFGIETKMGRLGREGIMQRSTRFASMFSGLGGKDKASSPIVEADGRYAMVDLFDPLLSNEILVATLLDGVFDAKQVQASINLQPPFRKDGPPPAWQVLAFGAFQEDEVLSAALETHKSEFAGHAYDTPEIVLHLFSIRRRLARLGLIDTMEDAVADELIAYVDAIQAKGELAPIDPLDVSQRLDHGGTSGVVYSEPDHPDFRRLKSYLEGRCHEVFHASLAGDAPQLLDLMEEGSDAYLKAIAHGSGGGGKFADSPVFAAIRPADWVDRFVALDPRSQQGAASAMFARYRYGALNMALSGERDFVRSVVAELAAREAEESGFGKERLTACKRYFELAQATIEEGIPE</sequence>
<dbReference type="InterPro" id="IPR027417">
    <property type="entry name" value="P-loop_NTPase"/>
</dbReference>
<dbReference type="Gene3D" id="3.40.50.300">
    <property type="entry name" value="P-loop containing nucleotide triphosphate hydrolases"/>
    <property type="match status" value="1"/>
</dbReference>
<proteinExistence type="predicted"/>
<dbReference type="Pfam" id="PF07693">
    <property type="entry name" value="KAP_NTPase"/>
    <property type="match status" value="1"/>
</dbReference>
<protein>
    <recommendedName>
        <fullName evidence="1">KAP NTPase domain-containing protein</fullName>
    </recommendedName>
</protein>
<dbReference type="Proteomes" id="UP000259610">
    <property type="component" value="Unassembled WGS sequence"/>
</dbReference>
<accession>A0A3B9GTR3</accession>
<feature type="domain" description="KAP NTPase" evidence="1">
    <location>
        <begin position="11"/>
        <end position="85"/>
    </location>
</feature>
<evidence type="ECO:0000259" key="1">
    <source>
        <dbReference type="Pfam" id="PF07693"/>
    </source>
</evidence>
<dbReference type="RefSeq" id="WP_034766318.1">
    <property type="nucleotide sequence ID" value="NZ_CALCOC010000272.1"/>
</dbReference>
<gene>
    <name evidence="2" type="ORF">DCG58_01765</name>
</gene>
<evidence type="ECO:0000313" key="2">
    <source>
        <dbReference type="EMBL" id="HAE25860.1"/>
    </source>
</evidence>